<dbReference type="SUPFAM" id="SSF56784">
    <property type="entry name" value="HAD-like"/>
    <property type="match status" value="1"/>
</dbReference>
<keyword evidence="4" id="KW-0479">Metal-binding</keyword>
<evidence type="ECO:0000256" key="3">
    <source>
        <dbReference type="ARBA" id="ARBA00022490"/>
    </source>
</evidence>
<dbReference type="GO" id="GO:0016791">
    <property type="term" value="F:phosphatase activity"/>
    <property type="evidence" value="ECO:0007669"/>
    <property type="project" value="InterPro"/>
</dbReference>
<dbReference type="Proteomes" id="UP000261905">
    <property type="component" value="Unassembled WGS sequence"/>
</dbReference>
<dbReference type="InterPro" id="IPR006549">
    <property type="entry name" value="HAD-SF_hydro_IIIA"/>
</dbReference>
<sequence length="445" mass="49651">MQAVIMAGGKGTRLHSITKNEIPKPLALINDRAILEWQIECLKANQISKIIIVTGHLGEKIEAHFGNGAGFGVDIDYYREVQPLGSAGALHYVKEWLTEDYFLLVYGDVLIDIDLIRMEQFHIEKQSMATLFVHPNSHPYDSDLVMADESQRVIGFDSKHNKRDYWYNNCVNAGLYILDSKICDLVNKEETVDLEKELLFPLVSKHSPIYAYSSPEYIKDVGTADRFSVASAELSNGFVAARNLKKKQKCIFLDRDGTINRHKGLISTVDDFELEDCAIEAIKKINRSGYLAIVITNQPVVARGLCDISEVITIHNKMQTLLGEHGAILDDILFCPHHPDKGFPEENILYKIPCNCRKPGLGMIESCVNKYNIDLAASWIIGDTTIDIQTGTNAGMHTALVLTGEAGKDMKYDVQSDLTGSNLLEAVEIILTREDELLNGLSGRH</sequence>
<dbReference type="GO" id="GO:0046872">
    <property type="term" value="F:metal ion binding"/>
    <property type="evidence" value="ECO:0007669"/>
    <property type="project" value="UniProtKB-KW"/>
</dbReference>
<evidence type="ECO:0000313" key="10">
    <source>
        <dbReference type="Proteomes" id="UP000261905"/>
    </source>
</evidence>
<dbReference type="RefSeq" id="WP_116049717.1">
    <property type="nucleotide sequence ID" value="NZ_QUBQ01000007.1"/>
</dbReference>
<evidence type="ECO:0000259" key="8">
    <source>
        <dbReference type="Pfam" id="PF00483"/>
    </source>
</evidence>
<evidence type="ECO:0000313" key="9">
    <source>
        <dbReference type="EMBL" id="REK69580.1"/>
    </source>
</evidence>
<comment type="caution">
    <text evidence="9">The sequence shown here is derived from an EMBL/GenBank/DDBJ whole genome shotgun (WGS) entry which is preliminary data.</text>
</comment>
<keyword evidence="5 9" id="KW-0378">Hydrolase</keyword>
<dbReference type="GO" id="GO:0005737">
    <property type="term" value="C:cytoplasm"/>
    <property type="evidence" value="ECO:0007669"/>
    <property type="project" value="UniProtKB-SubCell"/>
</dbReference>
<dbReference type="PANTHER" id="PTHR42891">
    <property type="entry name" value="D-GLYCERO-BETA-D-MANNO-HEPTOSE-1,7-BISPHOSPHATE 7-PHOSPHATASE"/>
    <property type="match status" value="1"/>
</dbReference>
<dbReference type="Pfam" id="PF00483">
    <property type="entry name" value="NTP_transferase"/>
    <property type="match status" value="1"/>
</dbReference>
<dbReference type="Pfam" id="PF13242">
    <property type="entry name" value="Hydrolase_like"/>
    <property type="match status" value="1"/>
</dbReference>
<evidence type="ECO:0000256" key="2">
    <source>
        <dbReference type="ARBA" id="ARBA00005628"/>
    </source>
</evidence>
<gene>
    <name evidence="9" type="ORF">DX130_24065</name>
</gene>
<dbReference type="InterPro" id="IPR005835">
    <property type="entry name" value="NTP_transferase_dom"/>
</dbReference>
<reference evidence="9 10" key="1">
    <citation type="submission" date="2018-08" db="EMBL/GenBank/DDBJ databases">
        <title>Paenibacillus sp. M4BSY-1, whole genome shotgun sequence.</title>
        <authorList>
            <person name="Tuo L."/>
        </authorList>
    </citation>
    <scope>NUCLEOTIDE SEQUENCE [LARGE SCALE GENOMIC DNA]</scope>
    <source>
        <strain evidence="9 10">M4BSY-1</strain>
    </source>
</reference>
<dbReference type="InterPro" id="IPR036412">
    <property type="entry name" value="HAD-like_sf"/>
</dbReference>
<protein>
    <recommendedName>
        <fullName evidence="7">D,D-heptose 1,7-bisphosphate phosphatase</fullName>
    </recommendedName>
</protein>
<evidence type="ECO:0000256" key="6">
    <source>
        <dbReference type="ARBA" id="ARBA00023277"/>
    </source>
</evidence>
<dbReference type="GO" id="GO:0005975">
    <property type="term" value="P:carbohydrate metabolic process"/>
    <property type="evidence" value="ECO:0007669"/>
    <property type="project" value="InterPro"/>
</dbReference>
<dbReference type="InterPro" id="IPR029044">
    <property type="entry name" value="Nucleotide-diphossugar_trans"/>
</dbReference>
<dbReference type="InterPro" id="IPR023214">
    <property type="entry name" value="HAD_sf"/>
</dbReference>
<dbReference type="SUPFAM" id="SSF53448">
    <property type="entry name" value="Nucleotide-diphospho-sugar transferases"/>
    <property type="match status" value="1"/>
</dbReference>
<feature type="domain" description="Nucleotidyl transferase" evidence="8">
    <location>
        <begin position="3"/>
        <end position="234"/>
    </location>
</feature>
<organism evidence="9 10">
    <name type="scientific">Paenibacillus paeoniae</name>
    <dbReference type="NCBI Taxonomy" id="2292705"/>
    <lineage>
        <taxon>Bacteria</taxon>
        <taxon>Bacillati</taxon>
        <taxon>Bacillota</taxon>
        <taxon>Bacilli</taxon>
        <taxon>Bacillales</taxon>
        <taxon>Paenibacillaceae</taxon>
        <taxon>Paenibacillus</taxon>
    </lineage>
</organism>
<keyword evidence="10" id="KW-1185">Reference proteome</keyword>
<dbReference type="Gene3D" id="3.40.50.1000">
    <property type="entry name" value="HAD superfamily/HAD-like"/>
    <property type="match status" value="1"/>
</dbReference>
<dbReference type="NCBIfam" id="TIGR01656">
    <property type="entry name" value="Histidinol-ppas"/>
    <property type="match status" value="1"/>
</dbReference>
<evidence type="ECO:0000256" key="4">
    <source>
        <dbReference type="ARBA" id="ARBA00022723"/>
    </source>
</evidence>
<name>A0A371P210_9BACL</name>
<keyword evidence="6" id="KW-0119">Carbohydrate metabolism</keyword>
<comment type="similarity">
    <text evidence="2">Belongs to the GmhB family.</text>
</comment>
<keyword evidence="3" id="KW-0963">Cytoplasm</keyword>
<dbReference type="PANTHER" id="PTHR42891:SF1">
    <property type="entry name" value="D-GLYCERO-BETA-D-MANNO-HEPTOSE-1,7-BISPHOSPHATE 7-PHOSPHATASE"/>
    <property type="match status" value="1"/>
</dbReference>
<dbReference type="Gene3D" id="3.90.550.10">
    <property type="entry name" value="Spore Coat Polysaccharide Biosynthesis Protein SpsA, Chain A"/>
    <property type="match status" value="1"/>
</dbReference>
<evidence type="ECO:0000256" key="7">
    <source>
        <dbReference type="ARBA" id="ARBA00031828"/>
    </source>
</evidence>
<dbReference type="OrthoDB" id="9801899at2"/>
<dbReference type="InterPro" id="IPR006543">
    <property type="entry name" value="Histidinol-phos"/>
</dbReference>
<evidence type="ECO:0000256" key="5">
    <source>
        <dbReference type="ARBA" id="ARBA00022801"/>
    </source>
</evidence>
<dbReference type="NCBIfam" id="TIGR01662">
    <property type="entry name" value="HAD-SF-IIIA"/>
    <property type="match status" value="1"/>
</dbReference>
<dbReference type="CDD" id="cd07503">
    <property type="entry name" value="HAD_HisB-N"/>
    <property type="match status" value="1"/>
</dbReference>
<dbReference type="InterPro" id="IPR004446">
    <property type="entry name" value="Heptose_bisP_phosphatase"/>
</dbReference>
<accession>A0A371P210</accession>
<comment type="subcellular location">
    <subcellularLocation>
        <location evidence="1">Cytoplasm</location>
    </subcellularLocation>
</comment>
<dbReference type="AlphaFoldDB" id="A0A371P210"/>
<dbReference type="EMBL" id="QUBQ01000007">
    <property type="protein sequence ID" value="REK69580.1"/>
    <property type="molecule type" value="Genomic_DNA"/>
</dbReference>
<proteinExistence type="inferred from homology"/>
<dbReference type="CDD" id="cd04181">
    <property type="entry name" value="NTP_transferase"/>
    <property type="match status" value="1"/>
</dbReference>
<evidence type="ECO:0000256" key="1">
    <source>
        <dbReference type="ARBA" id="ARBA00004496"/>
    </source>
</evidence>